<evidence type="ECO:0000259" key="5">
    <source>
        <dbReference type="PROSITE" id="PS50184"/>
    </source>
</evidence>
<keyword evidence="2" id="KW-0964">Secreted</keyword>
<dbReference type="PANTHER" id="PTHR46698">
    <property type="entry name" value="CROSSVEINLESS 2"/>
    <property type="match status" value="1"/>
</dbReference>
<dbReference type="PROSITE" id="PS51233">
    <property type="entry name" value="VWFD"/>
    <property type="match status" value="1"/>
</dbReference>
<dbReference type="GO" id="GO:0030513">
    <property type="term" value="P:positive regulation of BMP signaling pathway"/>
    <property type="evidence" value="ECO:0007669"/>
    <property type="project" value="TreeGrafter"/>
</dbReference>
<dbReference type="Pfam" id="PF00093">
    <property type="entry name" value="VWC"/>
    <property type="match status" value="3"/>
</dbReference>
<keyword evidence="3" id="KW-0732">Signal</keyword>
<reference evidence="8" key="1">
    <citation type="submission" date="2020-01" db="EMBL/GenBank/DDBJ databases">
        <title>Draft genome sequence of the Termite Coptotermes fromosanus.</title>
        <authorList>
            <person name="Itakura S."/>
            <person name="Yosikawa Y."/>
            <person name="Umezawa K."/>
        </authorList>
    </citation>
    <scope>NUCLEOTIDE SEQUENCE [LARGE SCALE GENOMIC DNA]</scope>
</reference>
<dbReference type="Gene3D" id="6.20.200.20">
    <property type="match status" value="3"/>
</dbReference>
<dbReference type="InterPro" id="IPR052424">
    <property type="entry name" value="Kielin_Chordin-BMP_Reg"/>
</dbReference>
<dbReference type="Pfam" id="PF08742">
    <property type="entry name" value="C8"/>
    <property type="match status" value="1"/>
</dbReference>
<dbReference type="PANTHER" id="PTHR46698:SF4">
    <property type="entry name" value="CROSSVEINLESS 2"/>
    <property type="match status" value="1"/>
</dbReference>
<dbReference type="SMART" id="SM00216">
    <property type="entry name" value="VWD"/>
    <property type="match status" value="1"/>
</dbReference>
<dbReference type="InterPro" id="IPR001846">
    <property type="entry name" value="VWF_type-D"/>
</dbReference>
<evidence type="ECO:0008006" key="9">
    <source>
        <dbReference type="Google" id="ProtNLM"/>
    </source>
</evidence>
<keyword evidence="8" id="KW-1185">Reference proteome</keyword>
<proteinExistence type="predicted"/>
<dbReference type="Proteomes" id="UP000502823">
    <property type="component" value="Unassembled WGS sequence"/>
</dbReference>
<dbReference type="FunCoup" id="A0A6L2PHR1">
    <property type="interactions" value="151"/>
</dbReference>
<dbReference type="InterPro" id="IPR001007">
    <property type="entry name" value="VWF_dom"/>
</dbReference>
<gene>
    <name evidence="7" type="ORF">Cfor_00670</name>
</gene>
<dbReference type="InParanoid" id="A0A6L2PHR1"/>
<dbReference type="AlphaFoldDB" id="A0A6L2PHR1"/>
<comment type="subcellular location">
    <subcellularLocation>
        <location evidence="1">Secreted</location>
    </subcellularLocation>
</comment>
<comment type="caution">
    <text evidence="7">The sequence shown here is derived from an EMBL/GenBank/DDBJ whole genome shotgun (WGS) entry which is preliminary data.</text>
</comment>
<dbReference type="GO" id="GO:0005576">
    <property type="term" value="C:extracellular region"/>
    <property type="evidence" value="ECO:0007669"/>
    <property type="project" value="UniProtKB-SubCell"/>
</dbReference>
<evidence type="ECO:0000256" key="2">
    <source>
        <dbReference type="ARBA" id="ARBA00022525"/>
    </source>
</evidence>
<sequence length="484" mass="53576">CRINGQLVTENRDVGIPEDPCLKCRCKGGRITCSKQACPVLHCPQKNVTRVPGECCKQCVGSRYLIEPPKGGCLLGLQVHPAGKTFRPDHCTQCSCVNATSVCRRKACPVLECPLERQVSTPGSCCPHCPPILESKSTCTVGGRTYEDGESWELGPCQTCVCHHGQVRCAMQMCPQKNMACPTNYKMQQRPGECCPRCVESDGVCTVFGDPHYRTFDGKFYSFQGSCKYQLAADCVGRTFSIRVTNDARGTRTSSWTKTVSIKVGTLKINLGQKMRVKVNGHKVTAPYKLEGKAVINKTDDSLFIETHIGVKVLWDGKSFLEVSAPASYKGRLCGLCGNFNLAARDDFTTRRGRLVLDADKFGTSWRVGGKKACARPEGQLQCQDQASHKSMENIRHCGPLQTVFSACHKTLNFMNYLQSCIVDMCECPLRHCYCESFTAYAHECMRLGVQLPDWRSSTGCPSAWTEHKAHAVPRNRPPPPRLH</sequence>
<evidence type="ECO:0000256" key="4">
    <source>
        <dbReference type="ARBA" id="ARBA00022737"/>
    </source>
</evidence>
<dbReference type="SMART" id="SM00214">
    <property type="entry name" value="VWC"/>
    <property type="match status" value="3"/>
</dbReference>
<organism evidence="7 8">
    <name type="scientific">Coptotermes formosanus</name>
    <name type="common">Formosan subterranean termite</name>
    <dbReference type="NCBI Taxonomy" id="36987"/>
    <lineage>
        <taxon>Eukaryota</taxon>
        <taxon>Metazoa</taxon>
        <taxon>Ecdysozoa</taxon>
        <taxon>Arthropoda</taxon>
        <taxon>Hexapoda</taxon>
        <taxon>Insecta</taxon>
        <taxon>Pterygota</taxon>
        <taxon>Neoptera</taxon>
        <taxon>Polyneoptera</taxon>
        <taxon>Dictyoptera</taxon>
        <taxon>Blattodea</taxon>
        <taxon>Blattoidea</taxon>
        <taxon>Termitoidae</taxon>
        <taxon>Rhinotermitidae</taxon>
        <taxon>Coptotermes</taxon>
    </lineage>
</organism>
<dbReference type="InterPro" id="IPR014853">
    <property type="entry name" value="VWF/SSPO/ZAN-like_Cys-rich_dom"/>
</dbReference>
<evidence type="ECO:0000313" key="7">
    <source>
        <dbReference type="EMBL" id="GFG29607.1"/>
    </source>
</evidence>
<accession>A0A6L2PHR1</accession>
<feature type="domain" description="VWFC" evidence="5">
    <location>
        <begin position="71"/>
        <end position="130"/>
    </location>
</feature>
<feature type="domain" description="VWFC" evidence="5">
    <location>
        <begin position="1"/>
        <end position="60"/>
    </location>
</feature>
<dbReference type="PROSITE" id="PS01208">
    <property type="entry name" value="VWFC_1"/>
    <property type="match status" value="1"/>
</dbReference>
<evidence type="ECO:0000256" key="1">
    <source>
        <dbReference type="ARBA" id="ARBA00004613"/>
    </source>
</evidence>
<dbReference type="PROSITE" id="PS50184">
    <property type="entry name" value="VWFC_2"/>
    <property type="match status" value="3"/>
</dbReference>
<dbReference type="GO" id="GO:0036122">
    <property type="term" value="F:BMP binding"/>
    <property type="evidence" value="ECO:0007669"/>
    <property type="project" value="TreeGrafter"/>
</dbReference>
<feature type="non-terminal residue" evidence="7">
    <location>
        <position position="1"/>
    </location>
</feature>
<dbReference type="OrthoDB" id="6019304at2759"/>
<feature type="domain" description="VWFD" evidence="6">
    <location>
        <begin position="203"/>
        <end position="375"/>
    </location>
</feature>
<feature type="domain" description="VWFC" evidence="5">
    <location>
        <begin position="137"/>
        <end position="199"/>
    </location>
</feature>
<evidence type="ECO:0000259" key="6">
    <source>
        <dbReference type="PROSITE" id="PS51233"/>
    </source>
</evidence>
<dbReference type="SMART" id="SM00832">
    <property type="entry name" value="C8"/>
    <property type="match status" value="1"/>
</dbReference>
<evidence type="ECO:0000313" key="8">
    <source>
        <dbReference type="Proteomes" id="UP000502823"/>
    </source>
</evidence>
<evidence type="ECO:0000256" key="3">
    <source>
        <dbReference type="ARBA" id="ARBA00022729"/>
    </source>
</evidence>
<dbReference type="Pfam" id="PF00094">
    <property type="entry name" value="VWD"/>
    <property type="match status" value="1"/>
</dbReference>
<dbReference type="SUPFAM" id="SSF57603">
    <property type="entry name" value="FnI-like domain"/>
    <property type="match status" value="3"/>
</dbReference>
<protein>
    <recommendedName>
        <fullName evidence="9">VWFC domain-containing protein</fullName>
    </recommendedName>
</protein>
<name>A0A6L2PHR1_COPFO</name>
<keyword evidence="4" id="KW-0677">Repeat</keyword>
<dbReference type="EMBL" id="BLKM01010268">
    <property type="protein sequence ID" value="GFG29607.1"/>
    <property type="molecule type" value="Genomic_DNA"/>
</dbReference>